<feature type="transmembrane region" description="Helical" evidence="1">
    <location>
        <begin position="269"/>
        <end position="288"/>
    </location>
</feature>
<proteinExistence type="predicted"/>
<dbReference type="PANTHER" id="PTHR23526">
    <property type="entry name" value="INTEGRAL MEMBRANE TRANSPORT PROTEIN-RELATED"/>
    <property type="match status" value="1"/>
</dbReference>
<reference evidence="2 3" key="1">
    <citation type="submission" date="2017-06" db="EMBL/GenBank/DDBJ databases">
        <title>Novel microbial phyla capable of carbon fixation and sulfur reduction in deep-sea sediments.</title>
        <authorList>
            <person name="Huang J."/>
            <person name="Baker B."/>
            <person name="Wang Y."/>
        </authorList>
    </citation>
    <scope>NUCLEOTIDE SEQUENCE [LARGE SCALE GENOMIC DNA]</scope>
    <source>
        <strain evidence="2">B3_TA06</strain>
    </source>
</reference>
<keyword evidence="1" id="KW-1133">Transmembrane helix</keyword>
<dbReference type="EMBL" id="NJBO01000024">
    <property type="protein sequence ID" value="TKJ39162.1"/>
    <property type="molecule type" value="Genomic_DNA"/>
</dbReference>
<dbReference type="PANTHER" id="PTHR23526:SF2">
    <property type="entry name" value="MAJOR FACILITATOR SUPERFAMILY (MFS) PROFILE DOMAIN-CONTAINING PROTEIN"/>
    <property type="match status" value="1"/>
</dbReference>
<accession>A0A532UW79</accession>
<dbReference type="Gene3D" id="1.20.1250.20">
    <property type="entry name" value="MFS general substrate transporter like domains"/>
    <property type="match status" value="2"/>
</dbReference>
<feature type="transmembrane region" description="Helical" evidence="1">
    <location>
        <begin position="47"/>
        <end position="69"/>
    </location>
</feature>
<dbReference type="GO" id="GO:0022857">
    <property type="term" value="F:transmembrane transporter activity"/>
    <property type="evidence" value="ECO:0007669"/>
    <property type="project" value="InterPro"/>
</dbReference>
<organism evidence="2 3">
    <name type="scientific">candidate division TA06 bacterium B3_TA06</name>
    <dbReference type="NCBI Taxonomy" id="2012487"/>
    <lineage>
        <taxon>Bacteria</taxon>
        <taxon>Bacteria division TA06</taxon>
    </lineage>
</organism>
<feature type="transmembrane region" description="Helical" evidence="1">
    <location>
        <begin position="106"/>
        <end position="126"/>
    </location>
</feature>
<evidence type="ECO:0000313" key="2">
    <source>
        <dbReference type="EMBL" id="TKJ39162.1"/>
    </source>
</evidence>
<feature type="transmembrane region" description="Helical" evidence="1">
    <location>
        <begin position="294"/>
        <end position="317"/>
    </location>
</feature>
<feature type="transmembrane region" description="Helical" evidence="1">
    <location>
        <begin position="201"/>
        <end position="225"/>
    </location>
</feature>
<feature type="transmembrane region" description="Helical" evidence="1">
    <location>
        <begin position="356"/>
        <end position="375"/>
    </location>
</feature>
<feature type="transmembrane region" description="Helical" evidence="1">
    <location>
        <begin position="21"/>
        <end position="41"/>
    </location>
</feature>
<comment type="caution">
    <text evidence="2">The sequence shown here is derived from an EMBL/GenBank/DDBJ whole genome shotgun (WGS) entry which is preliminary data.</text>
</comment>
<evidence type="ECO:0000256" key="1">
    <source>
        <dbReference type="SAM" id="Phobius"/>
    </source>
</evidence>
<feature type="transmembrane region" description="Helical" evidence="1">
    <location>
        <begin position="161"/>
        <end position="180"/>
    </location>
</feature>
<gene>
    <name evidence="2" type="ORF">CEE36_10355</name>
</gene>
<evidence type="ECO:0008006" key="4">
    <source>
        <dbReference type="Google" id="ProtNLM"/>
    </source>
</evidence>
<sequence length="391" mass="42864">MLRKWLDNWRRDPSRDPRPPVVNFFTYAAMMILFIQVQVVAKQQTDSNFLVGLATAAYHLPYFLFGVFFGRLGDFIRRRTIIFTGCMTAALGSLLIGLFMESYSVLMIGRALTGIGLGMLPGALFASTVERKASVGIFAALGSLGWTVGSFLAPGIGPRPLTFFIAAGMALLPAFLGFSFRELPSRPRTRFLSFEVIKRHWPIFLGFFLRHTGALSIWVTFTLFLRQRGVYGPLIPGIAILDLMGLVYALNPLGQVFFMLFIERLKPKIALPLGYILSIVVFLGYIMAPNPWLFIPLQIILAFSWSALYLGSLIYLCRSCTEERSTVSGAFNAVIGLCGIAGSFLGGALSTVSYELSMIVAAGLAFAGLAVVFFGERGLFTHDISPPGVTA</sequence>
<keyword evidence="1" id="KW-0472">Membrane</keyword>
<dbReference type="AlphaFoldDB" id="A0A532UW79"/>
<keyword evidence="1" id="KW-0812">Transmembrane</keyword>
<feature type="transmembrane region" description="Helical" evidence="1">
    <location>
        <begin position="329"/>
        <end position="350"/>
    </location>
</feature>
<dbReference type="SUPFAM" id="SSF103473">
    <property type="entry name" value="MFS general substrate transporter"/>
    <property type="match status" value="1"/>
</dbReference>
<dbReference type="InterPro" id="IPR036259">
    <property type="entry name" value="MFS_trans_sf"/>
</dbReference>
<feature type="transmembrane region" description="Helical" evidence="1">
    <location>
        <begin position="237"/>
        <end position="262"/>
    </location>
</feature>
<name>A0A532UW79_UNCT6</name>
<dbReference type="Proteomes" id="UP000317778">
    <property type="component" value="Unassembled WGS sequence"/>
</dbReference>
<evidence type="ECO:0000313" key="3">
    <source>
        <dbReference type="Proteomes" id="UP000317778"/>
    </source>
</evidence>
<dbReference type="InterPro" id="IPR011701">
    <property type="entry name" value="MFS"/>
</dbReference>
<feature type="transmembrane region" description="Helical" evidence="1">
    <location>
        <begin position="81"/>
        <end position="100"/>
    </location>
</feature>
<dbReference type="InterPro" id="IPR052528">
    <property type="entry name" value="Sugar_transport-like"/>
</dbReference>
<feature type="transmembrane region" description="Helical" evidence="1">
    <location>
        <begin position="133"/>
        <end position="155"/>
    </location>
</feature>
<protein>
    <recommendedName>
        <fullName evidence="4">Major facilitator superfamily (MFS) profile domain-containing protein</fullName>
    </recommendedName>
</protein>
<dbReference type="Pfam" id="PF07690">
    <property type="entry name" value="MFS_1"/>
    <property type="match status" value="1"/>
</dbReference>